<keyword evidence="3" id="KW-0809">Transit peptide</keyword>
<dbReference type="GO" id="GO:0005763">
    <property type="term" value="C:mitochondrial small ribosomal subunit"/>
    <property type="evidence" value="ECO:0007669"/>
    <property type="project" value="TreeGrafter"/>
</dbReference>
<name>A0A6A5TME9_9PLEO</name>
<comment type="similarity">
    <text evidence="2">Belongs to the mitochondrion-specific ribosomal protein mS29 family.</text>
</comment>
<dbReference type="GO" id="GO:0003735">
    <property type="term" value="F:structural constituent of ribosome"/>
    <property type="evidence" value="ECO:0007669"/>
    <property type="project" value="TreeGrafter"/>
</dbReference>
<accession>A0A6A5TME9</accession>
<sequence length="484" mass="53199">MPSSACLRSFSQLSLDKSVHTSLTSRSLLTPQIACFSTSAGRFAPPPPKKKGMVAPPKRGTRTLNVKKGRNGPGQDSGKRPAQGERKAQRKRIVLTNDNALEVASLRNLNKANALSETNEGKVMGFPEEVVDALRAVEAFKPTQGWSLFRRPAALMRKETIQLARLMNEVEDAKDGKQGKTTRRVLSGDKMSGKSTLLLQGLAMANLREWVVINLPDAQDIVNAHTEYGPLPGSNPTQYTQDMYTANLLRQILKANGAILERINVTSNPTLPLPLPARSTLKQLVELGMVNPEASWPVFTALWQELSQPGRPPIMFAIDGLSHIMRESEYMSAEVKPIHAHDLTLIRLFVEHLAGQKSLANGGIILAATSQSNAPTSTALDHSIKVAEALQKHPDNLPRWDLYKNVDSRVMEALKELQDPKKTGLDVIKVGGLSKDEARSIMEYYAESGMLRHKVDDGFVSEKWSLAGMGNIGELERASVRLRI</sequence>
<evidence type="ECO:0000256" key="3">
    <source>
        <dbReference type="ARBA" id="ARBA00022946"/>
    </source>
</evidence>
<gene>
    <name evidence="9" type="ORF">CC80DRAFT_476784</name>
</gene>
<evidence type="ECO:0000256" key="1">
    <source>
        <dbReference type="ARBA" id="ARBA00004173"/>
    </source>
</evidence>
<protein>
    <recommendedName>
        <fullName evidence="7">Small ribosomal subunit protein mS29</fullName>
    </recommendedName>
</protein>
<keyword evidence="5" id="KW-0496">Mitochondrion</keyword>
<evidence type="ECO:0000256" key="7">
    <source>
        <dbReference type="ARBA" id="ARBA00035140"/>
    </source>
</evidence>
<reference evidence="9" key="1">
    <citation type="journal article" date="2020" name="Stud. Mycol.">
        <title>101 Dothideomycetes genomes: a test case for predicting lifestyles and emergence of pathogens.</title>
        <authorList>
            <person name="Haridas S."/>
            <person name="Albert R."/>
            <person name="Binder M."/>
            <person name="Bloem J."/>
            <person name="Labutti K."/>
            <person name="Salamov A."/>
            <person name="Andreopoulos B."/>
            <person name="Baker S."/>
            <person name="Barry K."/>
            <person name="Bills G."/>
            <person name="Bluhm B."/>
            <person name="Cannon C."/>
            <person name="Castanera R."/>
            <person name="Culley D."/>
            <person name="Daum C."/>
            <person name="Ezra D."/>
            <person name="Gonzalez J."/>
            <person name="Henrissat B."/>
            <person name="Kuo A."/>
            <person name="Liang C."/>
            <person name="Lipzen A."/>
            <person name="Lutzoni F."/>
            <person name="Magnuson J."/>
            <person name="Mondo S."/>
            <person name="Nolan M."/>
            <person name="Ohm R."/>
            <person name="Pangilinan J."/>
            <person name="Park H.-J."/>
            <person name="Ramirez L."/>
            <person name="Alfaro M."/>
            <person name="Sun H."/>
            <person name="Tritt A."/>
            <person name="Yoshinaga Y."/>
            <person name="Zwiers L.-H."/>
            <person name="Turgeon B."/>
            <person name="Goodwin S."/>
            <person name="Spatafora J."/>
            <person name="Crous P."/>
            <person name="Grigoriev I."/>
        </authorList>
    </citation>
    <scope>NUCLEOTIDE SEQUENCE</scope>
    <source>
        <strain evidence="9">CBS 675.92</strain>
    </source>
</reference>
<comment type="subcellular location">
    <subcellularLocation>
        <location evidence="1">Mitochondrion</location>
    </subcellularLocation>
</comment>
<dbReference type="AlphaFoldDB" id="A0A6A5TME9"/>
<dbReference type="EMBL" id="ML977001">
    <property type="protein sequence ID" value="KAF1953905.1"/>
    <property type="molecule type" value="Genomic_DNA"/>
</dbReference>
<feature type="region of interest" description="Disordered" evidence="8">
    <location>
        <begin position="38"/>
        <end position="90"/>
    </location>
</feature>
<feature type="compositionally biased region" description="Basic residues" evidence="8">
    <location>
        <begin position="59"/>
        <end position="70"/>
    </location>
</feature>
<feature type="compositionally biased region" description="Basic and acidic residues" evidence="8">
    <location>
        <begin position="77"/>
        <end position="87"/>
    </location>
</feature>
<evidence type="ECO:0000313" key="9">
    <source>
        <dbReference type="EMBL" id="KAF1953905.1"/>
    </source>
</evidence>
<dbReference type="Pfam" id="PF10236">
    <property type="entry name" value="DAP3"/>
    <property type="match status" value="1"/>
</dbReference>
<evidence type="ECO:0000256" key="8">
    <source>
        <dbReference type="SAM" id="MobiDB-lite"/>
    </source>
</evidence>
<organism evidence="9 10">
    <name type="scientific">Byssothecium circinans</name>
    <dbReference type="NCBI Taxonomy" id="147558"/>
    <lineage>
        <taxon>Eukaryota</taxon>
        <taxon>Fungi</taxon>
        <taxon>Dikarya</taxon>
        <taxon>Ascomycota</taxon>
        <taxon>Pezizomycotina</taxon>
        <taxon>Dothideomycetes</taxon>
        <taxon>Pleosporomycetidae</taxon>
        <taxon>Pleosporales</taxon>
        <taxon>Massarineae</taxon>
        <taxon>Massarinaceae</taxon>
        <taxon>Byssothecium</taxon>
    </lineage>
</organism>
<dbReference type="InterPro" id="IPR019368">
    <property type="entry name" value="Ribosomal_mS29"/>
</dbReference>
<evidence type="ECO:0000256" key="5">
    <source>
        <dbReference type="ARBA" id="ARBA00023128"/>
    </source>
</evidence>
<keyword evidence="10" id="KW-1185">Reference proteome</keyword>
<proteinExistence type="inferred from homology"/>
<dbReference type="PANTHER" id="PTHR12810:SF0">
    <property type="entry name" value="SMALL RIBOSOMAL SUBUNIT PROTEIN MS29"/>
    <property type="match status" value="1"/>
</dbReference>
<evidence type="ECO:0000313" key="10">
    <source>
        <dbReference type="Proteomes" id="UP000800035"/>
    </source>
</evidence>
<dbReference type="PANTHER" id="PTHR12810">
    <property type="entry name" value="MITOCHONDRIAL 28S RIBOSOMAL PROTEIN S29"/>
    <property type="match status" value="1"/>
</dbReference>
<keyword evidence="4" id="KW-0689">Ribosomal protein</keyword>
<dbReference type="Proteomes" id="UP000800035">
    <property type="component" value="Unassembled WGS sequence"/>
</dbReference>
<dbReference type="OrthoDB" id="274828at2759"/>
<evidence type="ECO:0000256" key="2">
    <source>
        <dbReference type="ARBA" id="ARBA00009863"/>
    </source>
</evidence>
<evidence type="ECO:0000256" key="6">
    <source>
        <dbReference type="ARBA" id="ARBA00023274"/>
    </source>
</evidence>
<evidence type="ECO:0000256" key="4">
    <source>
        <dbReference type="ARBA" id="ARBA00022980"/>
    </source>
</evidence>
<keyword evidence="6" id="KW-0687">Ribonucleoprotein</keyword>